<gene>
    <name evidence="2" type="ORF">EVA_13612</name>
</gene>
<dbReference type="AlphaFoldDB" id="J9FUV4"/>
<name>J9FUV4_9ZZZZ</name>
<feature type="region of interest" description="Disordered" evidence="1">
    <location>
        <begin position="1"/>
        <end position="20"/>
    </location>
</feature>
<proteinExistence type="predicted"/>
<organism evidence="2">
    <name type="scientific">gut metagenome</name>
    <dbReference type="NCBI Taxonomy" id="749906"/>
    <lineage>
        <taxon>unclassified sequences</taxon>
        <taxon>metagenomes</taxon>
        <taxon>organismal metagenomes</taxon>
    </lineage>
</organism>
<evidence type="ECO:0000256" key="1">
    <source>
        <dbReference type="SAM" id="MobiDB-lite"/>
    </source>
</evidence>
<reference evidence="2" key="1">
    <citation type="journal article" date="2012" name="PLoS ONE">
        <title>Gene sets for utilization of primary and secondary nutrition supplies in the distal gut of endangered iberian lynx.</title>
        <authorList>
            <person name="Alcaide M."/>
            <person name="Messina E."/>
            <person name="Richter M."/>
            <person name="Bargiela R."/>
            <person name="Peplies J."/>
            <person name="Huws S.A."/>
            <person name="Newbold C.J."/>
            <person name="Golyshin P.N."/>
            <person name="Simon M.A."/>
            <person name="Lopez G."/>
            <person name="Yakimov M.M."/>
            <person name="Ferrer M."/>
        </authorList>
    </citation>
    <scope>NUCLEOTIDE SEQUENCE</scope>
</reference>
<comment type="caution">
    <text evidence="2">The sequence shown here is derived from an EMBL/GenBank/DDBJ whole genome shotgun (WGS) entry which is preliminary data.</text>
</comment>
<sequence>MKGSRPKLTPTWRNRRRPATTYSRSALRAWTVRPPSLNWVICRLTPASKMNDKESRAE</sequence>
<protein>
    <submittedName>
        <fullName evidence="2">Uncharacterized protein</fullName>
    </submittedName>
</protein>
<evidence type="ECO:0000313" key="2">
    <source>
        <dbReference type="EMBL" id="EJW98283.1"/>
    </source>
</evidence>
<accession>J9FUV4</accession>
<dbReference type="EMBL" id="AMCI01004336">
    <property type="protein sequence ID" value="EJW98283.1"/>
    <property type="molecule type" value="Genomic_DNA"/>
</dbReference>